<keyword evidence="2" id="KW-0812">Transmembrane</keyword>
<evidence type="ECO:0000256" key="1">
    <source>
        <dbReference type="SAM" id="MobiDB-lite"/>
    </source>
</evidence>
<feature type="transmembrane region" description="Helical" evidence="2">
    <location>
        <begin position="89"/>
        <end position="110"/>
    </location>
</feature>
<organism evidence="3">
    <name type="scientific">Proboscia inermis</name>
    <dbReference type="NCBI Taxonomy" id="420281"/>
    <lineage>
        <taxon>Eukaryota</taxon>
        <taxon>Sar</taxon>
        <taxon>Stramenopiles</taxon>
        <taxon>Ochrophyta</taxon>
        <taxon>Bacillariophyta</taxon>
        <taxon>Coscinodiscophyceae</taxon>
        <taxon>Rhizosoleniophycidae</taxon>
        <taxon>Rhizosoleniales</taxon>
        <taxon>Rhizosoleniaceae</taxon>
        <taxon>Proboscia</taxon>
    </lineage>
</organism>
<proteinExistence type="predicted"/>
<gene>
    <name evidence="3" type="ORF">PINE0816_LOCUS17676</name>
</gene>
<protein>
    <submittedName>
        <fullName evidence="3">Uncharacterized protein</fullName>
    </submittedName>
</protein>
<keyword evidence="2" id="KW-0472">Membrane</keyword>
<dbReference type="EMBL" id="HBEL01037906">
    <property type="protein sequence ID" value="CAD8421522.1"/>
    <property type="molecule type" value="Transcribed_RNA"/>
</dbReference>
<sequence length="232" mass="25767">MTNSVFQFQSLVFTVGQAVQIVGMNTQALSQMYQSMKGLIYECRDQITIAVKVIQQEQSRAFALSTINENEASEKDIRRARIVKRRIQVLRWSMAIMVSIGGYKLVKYLLGIILGARRRNSMVTAAASAAVPLLSSNVNDATQRHGNGITNNDYYGNHRGTQTPPPPVNDHLSPHNAVYSPYNTSSNGGGPSTLPVGQLSYNPRHIDNEYGRRLDSHYNGGHNGTYYPTSYR</sequence>
<dbReference type="AlphaFoldDB" id="A0A7S0GI90"/>
<evidence type="ECO:0000256" key="2">
    <source>
        <dbReference type="SAM" id="Phobius"/>
    </source>
</evidence>
<keyword evidence="2" id="KW-1133">Transmembrane helix</keyword>
<name>A0A7S0GI90_9STRA</name>
<evidence type="ECO:0000313" key="3">
    <source>
        <dbReference type="EMBL" id="CAD8421522.1"/>
    </source>
</evidence>
<feature type="region of interest" description="Disordered" evidence="1">
    <location>
        <begin position="210"/>
        <end position="232"/>
    </location>
</feature>
<accession>A0A7S0GI90</accession>
<reference evidence="3" key="1">
    <citation type="submission" date="2021-01" db="EMBL/GenBank/DDBJ databases">
        <authorList>
            <person name="Corre E."/>
            <person name="Pelletier E."/>
            <person name="Niang G."/>
            <person name="Scheremetjew M."/>
            <person name="Finn R."/>
            <person name="Kale V."/>
            <person name="Holt S."/>
            <person name="Cochrane G."/>
            <person name="Meng A."/>
            <person name="Brown T."/>
            <person name="Cohen L."/>
        </authorList>
    </citation>
    <scope>NUCLEOTIDE SEQUENCE</scope>
    <source>
        <strain evidence="3">CCAP1064/1</strain>
    </source>
</reference>